<gene>
    <name evidence="1" type="ORF">AELLOGFF_01834</name>
</gene>
<organism evidence="1 2">
    <name type="scientific">Mycolicibacterium vanbaalenii</name>
    <name type="common">Mycobacterium vanbaalenii</name>
    <dbReference type="NCBI Taxonomy" id="110539"/>
    <lineage>
        <taxon>Bacteria</taxon>
        <taxon>Bacillati</taxon>
        <taxon>Actinomycetota</taxon>
        <taxon>Actinomycetes</taxon>
        <taxon>Mycobacteriales</taxon>
        <taxon>Mycobacteriaceae</taxon>
        <taxon>Mycolicibacterium</taxon>
    </lineage>
</organism>
<dbReference type="EMBL" id="CACSIP010000056">
    <property type="protein sequence ID" value="CAA0134741.1"/>
    <property type="molecule type" value="Genomic_DNA"/>
</dbReference>
<proteinExistence type="predicted"/>
<sequence length="35" mass="3864">MAIRVNVDNFVRAETHRMFSDNQAVAGGRSIRSGT</sequence>
<protein>
    <submittedName>
        <fullName evidence="1">Uncharacterized protein</fullName>
    </submittedName>
</protein>
<name>A0A5S9R9I1_MYCVN</name>
<accession>A0A5S9R9I1</accession>
<dbReference type="Proteomes" id="UP000430146">
    <property type="component" value="Unassembled WGS sequence"/>
</dbReference>
<keyword evidence="2" id="KW-1185">Reference proteome</keyword>
<evidence type="ECO:0000313" key="1">
    <source>
        <dbReference type="EMBL" id="CAA0134741.1"/>
    </source>
</evidence>
<reference evidence="1 2" key="1">
    <citation type="submission" date="2019-11" db="EMBL/GenBank/DDBJ databases">
        <authorList>
            <person name="Holert J."/>
        </authorList>
    </citation>
    <scope>NUCLEOTIDE SEQUENCE [LARGE SCALE GENOMIC DNA]</scope>
    <source>
        <strain evidence="1">BC8_1</strain>
    </source>
</reference>
<dbReference type="AlphaFoldDB" id="A0A5S9R9I1"/>
<evidence type="ECO:0000313" key="2">
    <source>
        <dbReference type="Proteomes" id="UP000430146"/>
    </source>
</evidence>